<gene>
    <name evidence="3" type="ORF">SAMN05421781_0070</name>
</gene>
<dbReference type="STRING" id="1122204.SAMN05421781_0070"/>
<comment type="similarity">
    <text evidence="2">Belongs to the short-chain dehydrogenases/reductases (SDR) family.</text>
</comment>
<evidence type="ECO:0000256" key="2">
    <source>
        <dbReference type="RuleBase" id="RU000363"/>
    </source>
</evidence>
<evidence type="ECO:0000313" key="4">
    <source>
        <dbReference type="Proteomes" id="UP000199488"/>
    </source>
</evidence>
<keyword evidence="1" id="KW-0560">Oxidoreductase</keyword>
<dbReference type="OrthoDB" id="9809821at2"/>
<dbReference type="SUPFAM" id="SSF51735">
    <property type="entry name" value="NAD(P)-binding Rossmann-fold domains"/>
    <property type="match status" value="1"/>
</dbReference>
<dbReference type="InterPro" id="IPR036291">
    <property type="entry name" value="NAD(P)-bd_dom_sf"/>
</dbReference>
<keyword evidence="4" id="KW-1185">Reference proteome</keyword>
<dbReference type="InterPro" id="IPR002347">
    <property type="entry name" value="SDR_fam"/>
</dbReference>
<reference evidence="3 4" key="1">
    <citation type="submission" date="2016-10" db="EMBL/GenBank/DDBJ databases">
        <authorList>
            <person name="de Groot N.N."/>
        </authorList>
    </citation>
    <scope>NUCLEOTIDE SEQUENCE [LARGE SCALE GENOMIC DNA]</scope>
    <source>
        <strain evidence="3 4">DSM 23126</strain>
    </source>
</reference>
<protein>
    <submittedName>
        <fullName evidence="3">NAD(P)-dependent dehydrogenase, short-chain alcohol dehydrogenase family</fullName>
    </submittedName>
</protein>
<dbReference type="CDD" id="cd05327">
    <property type="entry name" value="retinol-DH_like_SDR_c_like"/>
    <property type="match status" value="1"/>
</dbReference>
<organism evidence="3 4">
    <name type="scientific">Marinococcus luteus</name>
    <dbReference type="NCBI Taxonomy" id="1122204"/>
    <lineage>
        <taxon>Bacteria</taxon>
        <taxon>Bacillati</taxon>
        <taxon>Bacillota</taxon>
        <taxon>Bacilli</taxon>
        <taxon>Bacillales</taxon>
        <taxon>Bacillaceae</taxon>
        <taxon>Marinococcus</taxon>
    </lineage>
</organism>
<dbReference type="RefSeq" id="WP_091610046.1">
    <property type="nucleotide sequence ID" value="NZ_FNNC01000001.1"/>
</dbReference>
<dbReference type="Gene3D" id="3.40.50.720">
    <property type="entry name" value="NAD(P)-binding Rossmann-like Domain"/>
    <property type="match status" value="1"/>
</dbReference>
<dbReference type="PANTHER" id="PTHR43157">
    <property type="entry name" value="PHOSPHATIDYLINOSITOL-GLYCAN BIOSYNTHESIS CLASS F PROTEIN-RELATED"/>
    <property type="match status" value="1"/>
</dbReference>
<dbReference type="GO" id="GO:0016491">
    <property type="term" value="F:oxidoreductase activity"/>
    <property type="evidence" value="ECO:0007669"/>
    <property type="project" value="UniProtKB-KW"/>
</dbReference>
<evidence type="ECO:0000313" key="3">
    <source>
        <dbReference type="EMBL" id="SDW00492.1"/>
    </source>
</evidence>
<proteinExistence type="inferred from homology"/>
<dbReference type="AlphaFoldDB" id="A0A1H2Q045"/>
<dbReference type="Pfam" id="PF00106">
    <property type="entry name" value="adh_short"/>
    <property type="match status" value="1"/>
</dbReference>
<name>A0A1H2Q045_9BACI</name>
<dbReference type="PRINTS" id="PR00081">
    <property type="entry name" value="GDHRDH"/>
</dbReference>
<accession>A0A1H2Q045</accession>
<evidence type="ECO:0000256" key="1">
    <source>
        <dbReference type="ARBA" id="ARBA00023002"/>
    </source>
</evidence>
<dbReference type="PANTHER" id="PTHR43157:SF31">
    <property type="entry name" value="PHOSPHATIDYLINOSITOL-GLYCAN BIOSYNTHESIS CLASS F PROTEIN"/>
    <property type="match status" value="1"/>
</dbReference>
<sequence length="296" mass="32977">MEKTAIITGANTGMGFETAKQLAVKGFNIIMAVRDEKRGGEAMRQIKASTGASRVRVMRCDLSSLQDIHTFVRQLEHIVPCVDVLVNNAGVVSLKRELTEDGFESMIGVNHLGHFALTLQLLPLLECSAEEARIVNVSSGAHKYGSIHFPDPHLNRGYGTWKGYAQSKLANVLFTYALASRLEGTNIRVNALHPGGVSTMLGVDRSTGFGRRIHQAIRPMLRTAAEGAETSVYLAASSEVEGVHGRYFIDSFEEDTAPHARDRELQEKVWEWSMEQTNVERLLETEWINRLRRENK</sequence>
<dbReference type="PRINTS" id="PR00080">
    <property type="entry name" value="SDRFAMILY"/>
</dbReference>
<dbReference type="Proteomes" id="UP000199488">
    <property type="component" value="Unassembled WGS sequence"/>
</dbReference>
<dbReference type="EMBL" id="FNNC01000001">
    <property type="protein sequence ID" value="SDW00492.1"/>
    <property type="molecule type" value="Genomic_DNA"/>
</dbReference>